<gene>
    <name evidence="6" type="ORF">IBL26_17075</name>
</gene>
<evidence type="ECO:0000256" key="3">
    <source>
        <dbReference type="ARBA" id="ARBA00022741"/>
    </source>
</evidence>
<comment type="caution">
    <text evidence="6">The sequence shown here is derived from an EMBL/GenBank/DDBJ whole genome shotgun (WGS) entry which is preliminary data.</text>
</comment>
<dbReference type="PANTHER" id="PTHR43776:SF7">
    <property type="entry name" value="D,D-DIPEPTIDE TRANSPORT ATP-BINDING PROTEIN DDPF-RELATED"/>
    <property type="match status" value="1"/>
</dbReference>
<keyword evidence="7" id="KW-1185">Reference proteome</keyword>
<dbReference type="InterPro" id="IPR027417">
    <property type="entry name" value="P-loop_NTPase"/>
</dbReference>
<evidence type="ECO:0000256" key="4">
    <source>
        <dbReference type="ARBA" id="ARBA00022840"/>
    </source>
</evidence>
<feature type="domain" description="ABC transporter" evidence="5">
    <location>
        <begin position="4"/>
        <end position="251"/>
    </location>
</feature>
<dbReference type="PROSITE" id="PS50893">
    <property type="entry name" value="ABC_TRANSPORTER_2"/>
    <property type="match status" value="1"/>
</dbReference>
<dbReference type="InterPro" id="IPR003439">
    <property type="entry name" value="ABC_transporter-like_ATP-bd"/>
</dbReference>
<proteinExistence type="inferred from homology"/>
<dbReference type="SUPFAM" id="SSF52540">
    <property type="entry name" value="P-loop containing nucleoside triphosphate hydrolases"/>
    <property type="match status" value="1"/>
</dbReference>
<evidence type="ECO:0000256" key="1">
    <source>
        <dbReference type="ARBA" id="ARBA00005417"/>
    </source>
</evidence>
<dbReference type="PROSITE" id="PS00211">
    <property type="entry name" value="ABC_TRANSPORTER_1"/>
    <property type="match status" value="1"/>
</dbReference>
<dbReference type="InterPro" id="IPR017871">
    <property type="entry name" value="ABC_transporter-like_CS"/>
</dbReference>
<comment type="similarity">
    <text evidence="1">Belongs to the ABC transporter superfamily.</text>
</comment>
<dbReference type="InterPro" id="IPR050319">
    <property type="entry name" value="ABC_transp_ATP-bind"/>
</dbReference>
<evidence type="ECO:0000313" key="7">
    <source>
        <dbReference type="Proteomes" id="UP000626026"/>
    </source>
</evidence>
<dbReference type="PANTHER" id="PTHR43776">
    <property type="entry name" value="TRANSPORT ATP-BINDING PROTEIN"/>
    <property type="match status" value="1"/>
</dbReference>
<name>A0ABR7RPP2_9PROT</name>
<dbReference type="Proteomes" id="UP000626026">
    <property type="component" value="Unassembled WGS sequence"/>
</dbReference>
<dbReference type="EMBL" id="JACTVA010000034">
    <property type="protein sequence ID" value="MBC9208564.1"/>
    <property type="molecule type" value="Genomic_DNA"/>
</dbReference>
<keyword evidence="3" id="KW-0547">Nucleotide-binding</keyword>
<dbReference type="Pfam" id="PF00005">
    <property type="entry name" value="ABC_tran"/>
    <property type="match status" value="1"/>
</dbReference>
<dbReference type="CDD" id="cd03257">
    <property type="entry name" value="ABC_NikE_OppD_transporters"/>
    <property type="match status" value="1"/>
</dbReference>
<dbReference type="RefSeq" id="WP_187785711.1">
    <property type="nucleotide sequence ID" value="NZ_JACTVA010000034.1"/>
</dbReference>
<evidence type="ECO:0000259" key="5">
    <source>
        <dbReference type="PROSITE" id="PS50893"/>
    </source>
</evidence>
<dbReference type="Gene3D" id="3.40.50.300">
    <property type="entry name" value="P-loop containing nucleotide triphosphate hydrolases"/>
    <property type="match status" value="1"/>
</dbReference>
<reference evidence="6 7" key="1">
    <citation type="journal article" date="2013" name="Int. J. Syst. Evol. Microbiol.">
        <title>Roseomonas aerophila sp. nov., isolated from air.</title>
        <authorList>
            <person name="Kim S.J."/>
            <person name="Weon H.Y."/>
            <person name="Ahn J.H."/>
            <person name="Hong S.B."/>
            <person name="Seok S.J."/>
            <person name="Whang K.S."/>
            <person name="Kwon S.W."/>
        </authorList>
    </citation>
    <scope>NUCLEOTIDE SEQUENCE [LARGE SCALE GENOMIC DNA]</scope>
    <source>
        <strain evidence="6 7">NBRC 108923</strain>
    </source>
</reference>
<dbReference type="SMART" id="SM00382">
    <property type="entry name" value="AAA"/>
    <property type="match status" value="1"/>
</dbReference>
<protein>
    <submittedName>
        <fullName evidence="6">ATP-binding cassette domain-containing protein</fullName>
    </submittedName>
</protein>
<dbReference type="GO" id="GO:0005524">
    <property type="term" value="F:ATP binding"/>
    <property type="evidence" value="ECO:0007669"/>
    <property type="project" value="UniProtKB-KW"/>
</dbReference>
<evidence type="ECO:0000256" key="2">
    <source>
        <dbReference type="ARBA" id="ARBA00022448"/>
    </source>
</evidence>
<dbReference type="InterPro" id="IPR003593">
    <property type="entry name" value="AAA+_ATPase"/>
</dbReference>
<accession>A0ABR7RPP2</accession>
<evidence type="ECO:0000313" key="6">
    <source>
        <dbReference type="EMBL" id="MBC9208564.1"/>
    </source>
</evidence>
<keyword evidence="2" id="KW-0813">Transport</keyword>
<organism evidence="6 7">
    <name type="scientific">Teichococcus aerophilus</name>
    <dbReference type="NCBI Taxonomy" id="1224513"/>
    <lineage>
        <taxon>Bacteria</taxon>
        <taxon>Pseudomonadati</taxon>
        <taxon>Pseudomonadota</taxon>
        <taxon>Alphaproteobacteria</taxon>
        <taxon>Acetobacterales</taxon>
        <taxon>Roseomonadaceae</taxon>
        <taxon>Roseomonas</taxon>
    </lineage>
</organism>
<keyword evidence="4 6" id="KW-0067">ATP-binding</keyword>
<sequence>MSLLRLKGVEKTYRAGGWFARRPPVAVLRGGELHIEAGECVALLGQTGSGKSTLGRILLGLEQPDAGTVNFDGLPLLDEAGRMAPAIRPQIQAVFQDPHGATSPRFSAFDVVAEPLRYLGMSGAALRLRVEELVLAVGLEPTELGRLAHRFSGGQLQRLCIARALAPAPRLVLLDEAVSSLDLETQAHILRLLAGLRHTTGVAYLFITHDMRLLRGFADRCYVMQDGRPLEVPEPFGAGAVPPALAALRAAILPSRPKLRTPQGAPQDAMA</sequence>